<protein>
    <recommendedName>
        <fullName evidence="3">Response regulatory domain-containing protein</fullName>
    </recommendedName>
</protein>
<comment type="caution">
    <text evidence="1">The sequence shown here is derived from an EMBL/GenBank/DDBJ whole genome shotgun (WGS) entry which is preliminary data.</text>
</comment>
<evidence type="ECO:0000313" key="2">
    <source>
        <dbReference type="Proteomes" id="UP000244069"/>
    </source>
</evidence>
<evidence type="ECO:0000313" key="1">
    <source>
        <dbReference type="EMBL" id="PTX48384.1"/>
    </source>
</evidence>
<dbReference type="AlphaFoldDB" id="A0A2T6AX37"/>
<reference evidence="1 2" key="1">
    <citation type="submission" date="2018-04" db="EMBL/GenBank/DDBJ databases">
        <title>Genomic Encyclopedia of Archaeal and Bacterial Type Strains, Phase II (KMG-II): from individual species to whole genera.</title>
        <authorList>
            <person name="Goeker M."/>
        </authorList>
    </citation>
    <scope>NUCLEOTIDE SEQUENCE [LARGE SCALE GENOMIC DNA]</scope>
    <source>
        <strain evidence="1 2">DSM 29329</strain>
    </source>
</reference>
<organism evidence="1 2">
    <name type="scientific">Allosediminivita pacifica</name>
    <dbReference type="NCBI Taxonomy" id="1267769"/>
    <lineage>
        <taxon>Bacteria</taxon>
        <taxon>Pseudomonadati</taxon>
        <taxon>Pseudomonadota</taxon>
        <taxon>Alphaproteobacteria</taxon>
        <taxon>Rhodobacterales</taxon>
        <taxon>Paracoccaceae</taxon>
        <taxon>Allosediminivita</taxon>
    </lineage>
</organism>
<dbReference type="EMBL" id="QBKN01000009">
    <property type="protein sequence ID" value="PTX48384.1"/>
    <property type="molecule type" value="Genomic_DNA"/>
</dbReference>
<keyword evidence="2" id="KW-1185">Reference proteome</keyword>
<evidence type="ECO:0008006" key="3">
    <source>
        <dbReference type="Google" id="ProtNLM"/>
    </source>
</evidence>
<proteinExistence type="predicted"/>
<gene>
    <name evidence="1" type="ORF">C8N44_10975</name>
</gene>
<dbReference type="Proteomes" id="UP000244069">
    <property type="component" value="Unassembled WGS sequence"/>
</dbReference>
<dbReference type="RefSeq" id="WP_107975819.1">
    <property type="nucleotide sequence ID" value="NZ_BMEZ01000011.1"/>
</dbReference>
<name>A0A2T6AX37_9RHOB</name>
<accession>A0A2T6AX37</accession>
<sequence length="128" mass="13824">MPDTSGASPAAKQCYVVASNSFIAEDAAQVLRESLPECDVQLFDHPDSAASALQLTDEHVHVWMIGPRWDLARHALATLVGARDGLMVILSAEPLEDGDQLACRTLWGELPFTQASLAALIAEVWALR</sequence>